<name>A0AAQ1P9J4_9PSED</name>
<protein>
    <submittedName>
        <fullName evidence="2">Uncharacterized protein</fullName>
    </submittedName>
</protein>
<evidence type="ECO:0000256" key="1">
    <source>
        <dbReference type="SAM" id="MobiDB-lite"/>
    </source>
</evidence>
<feature type="region of interest" description="Disordered" evidence="1">
    <location>
        <begin position="33"/>
        <end position="67"/>
    </location>
</feature>
<reference evidence="2 3" key="1">
    <citation type="submission" date="2018-02" db="EMBL/GenBank/DDBJ databases">
        <authorList>
            <person name="Dubost A."/>
        </authorList>
    </citation>
    <scope>NUCLEOTIDE SEQUENCE [LARGE SCALE GENOMIC DNA]</scope>
    <source>
        <strain evidence="3">JV551A3</strain>
    </source>
</reference>
<evidence type="ECO:0000313" key="2">
    <source>
        <dbReference type="EMBL" id="SPO62364.1"/>
    </source>
</evidence>
<evidence type="ECO:0000313" key="3">
    <source>
        <dbReference type="Proteomes" id="UP000294335"/>
    </source>
</evidence>
<proteinExistence type="predicted"/>
<accession>A0AAQ1P9J4</accession>
<dbReference type="Proteomes" id="UP000294335">
    <property type="component" value="Unassembled WGS sequence"/>
</dbReference>
<comment type="caution">
    <text evidence="2">The sequence shown here is derived from an EMBL/GenBank/DDBJ whole genome shotgun (WGS) entry which is preliminary data.</text>
</comment>
<dbReference type="AlphaFoldDB" id="A0AAQ1P9J4"/>
<gene>
    <name evidence="2" type="ORF">JV551A3_V1_1670109</name>
</gene>
<organism evidence="2 3">
    <name type="scientific">Pseudomonas inefficax</name>
    <dbReference type="NCBI Taxonomy" id="2078786"/>
    <lineage>
        <taxon>Bacteria</taxon>
        <taxon>Pseudomonadati</taxon>
        <taxon>Pseudomonadota</taxon>
        <taxon>Gammaproteobacteria</taxon>
        <taxon>Pseudomonadales</taxon>
        <taxon>Pseudomonadaceae</taxon>
        <taxon>Pseudomonas</taxon>
    </lineage>
</organism>
<keyword evidence="3" id="KW-1185">Reference proteome</keyword>
<sequence>MLEATMILIQMSTETRTLRQAMRDVLPAPAFSRARPLPQDLHGNQDLHSTCGSGRARERASTGSRGT</sequence>
<dbReference type="EMBL" id="OPYN01000167">
    <property type="protein sequence ID" value="SPO62364.1"/>
    <property type="molecule type" value="Genomic_DNA"/>
</dbReference>